<name>A0A832RSA7_9EURY</name>
<evidence type="ECO:0000256" key="6">
    <source>
        <dbReference type="ARBA" id="ARBA00023310"/>
    </source>
</evidence>
<keyword evidence="2 7" id="KW-0813">Transport</keyword>
<dbReference type="InterPro" id="IPR008218">
    <property type="entry name" value="ATPase_V1-cplx_f_g_su"/>
</dbReference>
<dbReference type="GO" id="GO:0042777">
    <property type="term" value="P:proton motive force-driven plasma membrane ATP synthesis"/>
    <property type="evidence" value="ECO:0007669"/>
    <property type="project" value="UniProtKB-UniRule"/>
</dbReference>
<comment type="similarity">
    <text evidence="1 7">Belongs to the V-ATPase F subunit family.</text>
</comment>
<dbReference type="GO" id="GO:0005524">
    <property type="term" value="F:ATP binding"/>
    <property type="evidence" value="ECO:0007669"/>
    <property type="project" value="UniProtKB-UniRule"/>
</dbReference>
<evidence type="ECO:0000256" key="2">
    <source>
        <dbReference type="ARBA" id="ARBA00022448"/>
    </source>
</evidence>
<evidence type="ECO:0000256" key="4">
    <source>
        <dbReference type="ARBA" id="ARBA00023065"/>
    </source>
</evidence>
<comment type="caution">
    <text evidence="8">The sequence shown here is derived from an EMBL/GenBank/DDBJ whole genome shotgun (WGS) entry which is preliminary data.</text>
</comment>
<keyword evidence="5 7" id="KW-0472">Membrane</keyword>
<comment type="function">
    <text evidence="7">Component of the A-type ATP synthase that produces ATP from ADP in the presence of a proton gradient across the membrane.</text>
</comment>
<gene>
    <name evidence="7" type="primary">atpF</name>
    <name evidence="8" type="ORF">HA299_02020</name>
</gene>
<evidence type="ECO:0000313" key="9">
    <source>
        <dbReference type="Proteomes" id="UP000600363"/>
    </source>
</evidence>
<keyword evidence="7" id="KW-1003">Cell membrane</keyword>
<dbReference type="EMBL" id="DUIH01000009">
    <property type="protein sequence ID" value="HIH69388.1"/>
    <property type="molecule type" value="Genomic_DNA"/>
</dbReference>
<dbReference type="RefSeq" id="WP_042685399.1">
    <property type="nucleotide sequence ID" value="NZ_DUIH01000009.1"/>
</dbReference>
<dbReference type="HAMAP" id="MF_00312">
    <property type="entry name" value="ATP_synth_F_arch"/>
    <property type="match status" value="1"/>
</dbReference>
<comment type="subunit">
    <text evidence="7">Has multiple subunits with at least A(3), B(3), C, D, E, F, H, I and proteolipid K(x).</text>
</comment>
<dbReference type="AlphaFoldDB" id="A0A832RSA7"/>
<evidence type="ECO:0000256" key="5">
    <source>
        <dbReference type="ARBA" id="ARBA00023136"/>
    </source>
</evidence>
<dbReference type="Pfam" id="PF01990">
    <property type="entry name" value="ATP-synt_F"/>
    <property type="match status" value="1"/>
</dbReference>
<dbReference type="Gene3D" id="3.40.50.10580">
    <property type="entry name" value="ATPase, V1 complex, subunit F"/>
    <property type="match status" value="1"/>
</dbReference>
<protein>
    <recommendedName>
        <fullName evidence="7">A-type ATP synthase subunit F</fullName>
    </recommendedName>
</protein>
<keyword evidence="4 7" id="KW-0406">Ion transport</keyword>
<proteinExistence type="inferred from homology"/>
<evidence type="ECO:0000256" key="1">
    <source>
        <dbReference type="ARBA" id="ARBA00010148"/>
    </source>
</evidence>
<evidence type="ECO:0000256" key="7">
    <source>
        <dbReference type="HAMAP-Rule" id="MF_00312"/>
    </source>
</evidence>
<comment type="subcellular location">
    <subcellularLocation>
        <location evidence="7">Cell membrane</location>
        <topology evidence="7">Peripheral membrane protein</topology>
    </subcellularLocation>
</comment>
<evidence type="ECO:0000313" key="8">
    <source>
        <dbReference type="EMBL" id="HIH69388.1"/>
    </source>
</evidence>
<reference evidence="8" key="1">
    <citation type="journal article" date="2020" name="bioRxiv">
        <title>A rank-normalized archaeal taxonomy based on genome phylogeny resolves widespread incomplete and uneven classifications.</title>
        <authorList>
            <person name="Rinke C."/>
            <person name="Chuvochina M."/>
            <person name="Mussig A.J."/>
            <person name="Chaumeil P.-A."/>
            <person name="Waite D.W."/>
            <person name="Whitman W.B."/>
            <person name="Parks D.H."/>
            <person name="Hugenholtz P."/>
        </authorList>
    </citation>
    <scope>NUCLEOTIDE SEQUENCE</scope>
    <source>
        <strain evidence="8">UBA12518</strain>
    </source>
</reference>
<accession>A0A832RSA7</accession>
<dbReference type="InterPro" id="IPR022944">
    <property type="entry name" value="ATPase_V1-cplx_fsu_bac/arc"/>
</dbReference>
<organism evidence="8 9">
    <name type="scientific">Methermicoccus shengliensis</name>
    <dbReference type="NCBI Taxonomy" id="660064"/>
    <lineage>
        <taxon>Archaea</taxon>
        <taxon>Methanobacteriati</taxon>
        <taxon>Methanobacteriota</taxon>
        <taxon>Stenosarchaea group</taxon>
        <taxon>Methanomicrobia</taxon>
        <taxon>Methanosarcinales</taxon>
        <taxon>Methermicoccaceae</taxon>
        <taxon>Methermicoccus</taxon>
    </lineage>
</organism>
<dbReference type="GO" id="GO:0046933">
    <property type="term" value="F:proton-transporting ATP synthase activity, rotational mechanism"/>
    <property type="evidence" value="ECO:0007669"/>
    <property type="project" value="UniProtKB-UniRule"/>
</dbReference>
<dbReference type="InterPro" id="IPR036906">
    <property type="entry name" value="ATPase_V1_fsu_sf"/>
</dbReference>
<dbReference type="GO" id="GO:0046961">
    <property type="term" value="F:proton-transporting ATPase activity, rotational mechanism"/>
    <property type="evidence" value="ECO:0007669"/>
    <property type="project" value="InterPro"/>
</dbReference>
<keyword evidence="6 7" id="KW-0066">ATP synthesis</keyword>
<dbReference type="Proteomes" id="UP000600363">
    <property type="component" value="Unassembled WGS sequence"/>
</dbReference>
<sequence>MDTYDRIAVIGDGAMTLGFRLAGVDEHYTLPPEEGAKKLEELLKERDVGIIIADLKIREHLHWRLAKELEQMAKPVVVFIPDREAAKSAPAETLSETIKKALGVELMK</sequence>
<evidence type="ECO:0000256" key="3">
    <source>
        <dbReference type="ARBA" id="ARBA00022781"/>
    </source>
</evidence>
<dbReference type="GO" id="GO:0005886">
    <property type="term" value="C:plasma membrane"/>
    <property type="evidence" value="ECO:0007669"/>
    <property type="project" value="UniProtKB-SubCell"/>
</dbReference>
<dbReference type="SUPFAM" id="SSF159468">
    <property type="entry name" value="AtpF-like"/>
    <property type="match status" value="1"/>
</dbReference>
<keyword evidence="3 7" id="KW-0375">Hydrogen ion transport</keyword>